<proteinExistence type="predicted"/>
<sequence>MLGVIYVLALPNSLFDQVVGFFGSFTTAPFPGTSINLPVPVNPQQPVFYTAVFQFCLGIALLQILVLTLRIIWRSPVKRTAETTGNLVFWSGTSIVVAIFLNASTNRSEWFAFWGAFLLVVGFSLLARAAVIFIKKK</sequence>
<feature type="transmembrane region" description="Helical" evidence="1">
    <location>
        <begin position="85"/>
        <end position="105"/>
    </location>
</feature>
<keyword evidence="1" id="KW-0472">Membrane</keyword>
<name>B2YI60_9CREN</name>
<keyword evidence="1" id="KW-0812">Transmembrane</keyword>
<feature type="transmembrane region" description="Helical" evidence="1">
    <location>
        <begin position="47"/>
        <end position="73"/>
    </location>
</feature>
<accession>B2YI60</accession>
<dbReference type="AlphaFoldDB" id="B2YI60"/>
<reference evidence="2" key="1">
    <citation type="journal article" date="2009" name="ISME J.">
        <title>An uncultivated crenarchaeota contains functional bacteriochlorophyll a synthase.</title>
        <authorList>
            <person name="Meng J."/>
            <person name="Wang F."/>
            <person name="Wang F."/>
            <person name="Zheng Y."/>
            <person name="Peng X."/>
            <person name="Zhou H."/>
            <person name="Xiao X."/>
        </authorList>
    </citation>
    <scope>NUCLEOTIDE SEQUENCE</scope>
</reference>
<keyword evidence="1" id="KW-1133">Transmembrane helix</keyword>
<feature type="transmembrane region" description="Helical" evidence="1">
    <location>
        <begin position="111"/>
        <end position="134"/>
    </location>
</feature>
<evidence type="ECO:0000313" key="2">
    <source>
        <dbReference type="EMBL" id="ACD50064.1"/>
    </source>
</evidence>
<dbReference type="EMBL" id="EU559699">
    <property type="protein sequence ID" value="ACD50064.1"/>
    <property type="molecule type" value="Genomic_DNA"/>
</dbReference>
<protein>
    <submittedName>
        <fullName evidence="2">Putative serine phosphatase</fullName>
    </submittedName>
</protein>
<evidence type="ECO:0000256" key="1">
    <source>
        <dbReference type="SAM" id="Phobius"/>
    </source>
</evidence>
<organism evidence="2">
    <name type="scientific">uncultured crenarchaeote MCG</name>
    <dbReference type="NCBI Taxonomy" id="529375"/>
    <lineage>
        <taxon>Archaea</taxon>
        <taxon>Thermoproteota</taxon>
        <taxon>environmental samples</taxon>
    </lineage>
</organism>